<gene>
    <name evidence="9" type="ORF">ACFPYL_09360</name>
</gene>
<feature type="transmembrane region" description="Helical" evidence="8">
    <location>
        <begin position="77"/>
        <end position="94"/>
    </location>
</feature>
<dbReference type="InterPro" id="IPR037294">
    <property type="entry name" value="ABC_BtuC-like"/>
</dbReference>
<comment type="caution">
    <text evidence="9">The sequence shown here is derived from an EMBL/GenBank/DDBJ whole genome shotgun (WGS) entry which is preliminary data.</text>
</comment>
<feature type="transmembrane region" description="Helical" evidence="8">
    <location>
        <begin position="207"/>
        <end position="231"/>
    </location>
</feature>
<evidence type="ECO:0000313" key="9">
    <source>
        <dbReference type="EMBL" id="MFC6043282.1"/>
    </source>
</evidence>
<evidence type="ECO:0000313" key="10">
    <source>
        <dbReference type="Proteomes" id="UP001596135"/>
    </source>
</evidence>
<evidence type="ECO:0000256" key="1">
    <source>
        <dbReference type="ARBA" id="ARBA00004651"/>
    </source>
</evidence>
<evidence type="ECO:0000256" key="6">
    <source>
        <dbReference type="ARBA" id="ARBA00022989"/>
    </source>
</evidence>
<comment type="similarity">
    <text evidence="2">Belongs to the binding-protein-dependent transport system permease family. FecCD subfamily.</text>
</comment>
<evidence type="ECO:0000256" key="8">
    <source>
        <dbReference type="SAM" id="Phobius"/>
    </source>
</evidence>
<proteinExistence type="inferred from homology"/>
<organism evidence="9 10">
    <name type="scientific">Nocardioides hankookensis</name>
    <dbReference type="NCBI Taxonomy" id="443157"/>
    <lineage>
        <taxon>Bacteria</taxon>
        <taxon>Bacillati</taxon>
        <taxon>Actinomycetota</taxon>
        <taxon>Actinomycetes</taxon>
        <taxon>Propionibacteriales</taxon>
        <taxon>Nocardioidaceae</taxon>
        <taxon>Nocardioides</taxon>
    </lineage>
</organism>
<name>A0ABW1LJF8_9ACTN</name>
<feature type="transmembrane region" description="Helical" evidence="8">
    <location>
        <begin position="251"/>
        <end position="278"/>
    </location>
</feature>
<feature type="transmembrane region" description="Helical" evidence="8">
    <location>
        <begin position="133"/>
        <end position="151"/>
    </location>
</feature>
<feature type="transmembrane region" description="Helical" evidence="8">
    <location>
        <begin position="163"/>
        <end position="186"/>
    </location>
</feature>
<keyword evidence="6 8" id="KW-1133">Transmembrane helix</keyword>
<dbReference type="InterPro" id="IPR000522">
    <property type="entry name" value="ABC_transptr_permease_BtuC"/>
</dbReference>
<keyword evidence="3" id="KW-0813">Transport</keyword>
<dbReference type="Proteomes" id="UP001596135">
    <property type="component" value="Unassembled WGS sequence"/>
</dbReference>
<dbReference type="CDD" id="cd06550">
    <property type="entry name" value="TM_ABC_iron-siderophores_like"/>
    <property type="match status" value="1"/>
</dbReference>
<accession>A0ABW1LJF8</accession>
<comment type="subcellular location">
    <subcellularLocation>
        <location evidence="1">Cell membrane</location>
        <topology evidence="1">Multi-pass membrane protein</topology>
    </subcellularLocation>
</comment>
<evidence type="ECO:0000256" key="7">
    <source>
        <dbReference type="ARBA" id="ARBA00023136"/>
    </source>
</evidence>
<dbReference type="SUPFAM" id="SSF81345">
    <property type="entry name" value="ABC transporter involved in vitamin B12 uptake, BtuC"/>
    <property type="match status" value="1"/>
</dbReference>
<dbReference type="Pfam" id="PF01032">
    <property type="entry name" value="FecCD"/>
    <property type="match status" value="1"/>
</dbReference>
<feature type="transmembrane region" description="Helical" evidence="8">
    <location>
        <begin position="321"/>
        <end position="339"/>
    </location>
</feature>
<keyword evidence="7 8" id="KW-0472">Membrane</keyword>
<keyword evidence="4" id="KW-1003">Cell membrane</keyword>
<feature type="transmembrane region" description="Helical" evidence="8">
    <location>
        <begin position="106"/>
        <end position="126"/>
    </location>
</feature>
<keyword evidence="10" id="KW-1185">Reference proteome</keyword>
<protein>
    <submittedName>
        <fullName evidence="9">FecCD family ABC transporter permease</fullName>
    </submittedName>
</protein>
<evidence type="ECO:0000256" key="2">
    <source>
        <dbReference type="ARBA" id="ARBA00007935"/>
    </source>
</evidence>
<keyword evidence="5 8" id="KW-0812">Transmembrane</keyword>
<dbReference type="EMBL" id="JBHSRJ010000004">
    <property type="protein sequence ID" value="MFC6043282.1"/>
    <property type="molecule type" value="Genomic_DNA"/>
</dbReference>
<feature type="transmembrane region" description="Helical" evidence="8">
    <location>
        <begin position="290"/>
        <end position="315"/>
    </location>
</feature>
<dbReference type="PANTHER" id="PTHR30472:SF1">
    <property type="entry name" value="FE(3+) DICITRATE TRANSPORT SYSTEM PERMEASE PROTEIN FECC-RELATED"/>
    <property type="match status" value="1"/>
</dbReference>
<evidence type="ECO:0000256" key="3">
    <source>
        <dbReference type="ARBA" id="ARBA00022448"/>
    </source>
</evidence>
<feature type="transmembrane region" description="Helical" evidence="8">
    <location>
        <begin position="25"/>
        <end position="44"/>
    </location>
</feature>
<evidence type="ECO:0000256" key="4">
    <source>
        <dbReference type="ARBA" id="ARBA00022475"/>
    </source>
</evidence>
<evidence type="ECO:0000256" key="5">
    <source>
        <dbReference type="ARBA" id="ARBA00022692"/>
    </source>
</evidence>
<dbReference type="Gene3D" id="1.10.3470.10">
    <property type="entry name" value="ABC transporter involved in vitamin B12 uptake, BtuC"/>
    <property type="match status" value="1"/>
</dbReference>
<sequence>MSTTTPRPAAPTAAPPALRRGSVRGLVVLVLLLVVAGLASLAIGSRPISLGTVIDVLFHPDGSDASTIVHDLRIPRTVLALAVGISLGIAGALMQGHTRNPLADPGLLGVEAGAAFAVVIGIYVFGVHDLTGYAWFSLAGAGLAAAAVFAIGSTKGGPDPVSLVLAGTAVSALLISLTQAVILRDIDTLDAYRFWAVGSVSGRGMDVFWQVLPFMVTGLVLAAMSGSTLNLLQLGDDVAASLGLHPMRHKIIGVLGVMMLTGAATAACGPIGFVGLVVPHVARHFGGVDYRWVIPYSGLIGGLLVIGADIIGRVVVRPGELQVGIVMALIGGPIFIYLVRRTRMVRI</sequence>
<reference evidence="10" key="1">
    <citation type="journal article" date="2019" name="Int. J. Syst. Evol. Microbiol.">
        <title>The Global Catalogue of Microorganisms (GCM) 10K type strain sequencing project: providing services to taxonomists for standard genome sequencing and annotation.</title>
        <authorList>
            <consortium name="The Broad Institute Genomics Platform"/>
            <consortium name="The Broad Institute Genome Sequencing Center for Infectious Disease"/>
            <person name="Wu L."/>
            <person name="Ma J."/>
        </authorList>
    </citation>
    <scope>NUCLEOTIDE SEQUENCE [LARGE SCALE GENOMIC DNA]</scope>
    <source>
        <strain evidence="10">CCUG 54522</strain>
    </source>
</reference>
<dbReference type="PANTHER" id="PTHR30472">
    <property type="entry name" value="FERRIC ENTEROBACTIN TRANSPORT SYSTEM PERMEASE PROTEIN"/>
    <property type="match status" value="1"/>
</dbReference>
<dbReference type="RefSeq" id="WP_379153221.1">
    <property type="nucleotide sequence ID" value="NZ_JBHSRJ010000004.1"/>
</dbReference>